<organism evidence="5 6">
    <name type="scientific">Cocleimonas flava</name>
    <dbReference type="NCBI Taxonomy" id="634765"/>
    <lineage>
        <taxon>Bacteria</taxon>
        <taxon>Pseudomonadati</taxon>
        <taxon>Pseudomonadota</taxon>
        <taxon>Gammaproteobacteria</taxon>
        <taxon>Thiotrichales</taxon>
        <taxon>Thiotrichaceae</taxon>
        <taxon>Cocleimonas</taxon>
    </lineage>
</organism>
<evidence type="ECO:0000313" key="5">
    <source>
        <dbReference type="EMBL" id="TCJ88864.1"/>
    </source>
</evidence>
<accession>A0A4R1F846</accession>
<dbReference type="Pfam" id="PF05193">
    <property type="entry name" value="Peptidase_M16_C"/>
    <property type="match status" value="1"/>
</dbReference>
<keyword evidence="5" id="KW-0378">Hydrolase</keyword>
<dbReference type="Proteomes" id="UP000294887">
    <property type="component" value="Unassembled WGS sequence"/>
</dbReference>
<dbReference type="InterPro" id="IPR050361">
    <property type="entry name" value="MPP/UQCRC_Complex"/>
</dbReference>
<proteinExistence type="inferred from homology"/>
<dbReference type="GO" id="GO:0046872">
    <property type="term" value="F:metal ion binding"/>
    <property type="evidence" value="ECO:0007669"/>
    <property type="project" value="InterPro"/>
</dbReference>
<dbReference type="InterPro" id="IPR011765">
    <property type="entry name" value="Pept_M16_N"/>
</dbReference>
<dbReference type="PANTHER" id="PTHR11851:SF49">
    <property type="entry name" value="MITOCHONDRIAL-PROCESSING PEPTIDASE SUBUNIT ALPHA"/>
    <property type="match status" value="1"/>
</dbReference>
<keyword evidence="6" id="KW-1185">Reference proteome</keyword>
<keyword evidence="5" id="KW-0645">Protease</keyword>
<dbReference type="Pfam" id="PF00675">
    <property type="entry name" value="Peptidase_M16"/>
    <property type="match status" value="1"/>
</dbReference>
<comment type="similarity">
    <text evidence="1">Belongs to the peptidase M16 family.</text>
</comment>
<sequence length="473" mass="52849">MRKIMNRSLSPETPARISFLSILLLSLLSLTQPALAENENPVHEYELDNGLKVLVKQDKRAPVAVIQVWYRIGTSYEYEGITGLSHALEHMMFKGTKKYKSGEFEKMVSAIGARNNAFTSQDYTAYYEVLASDKLEDAMEIEADRMRNLVFDPAEFKKEIEVVKEERRWRTDDKPSSLTREQFNAVAFLNSPYRAPVIGWMVDLEGMKLKDAKEWYKKWYTPNNATLVVVGDVEPEKVFDMAKKYFSVYASNDLPEVKARTEVAQKGKRNIELKLPAKLANLRMGFKTPGMISAKKGKVPAWEPYALEVLANILDGGDSARFAKNLIRGKEIAASAGAGYYGYGRLDNLLVISGVPANGVKTSDLKKSLLDEINILKTELVSDAELKRVKAQVIAGEVFERDSIQHMATLLGSLESVGLGHKYIDQYVPGVLAVTAKQIQEVANKYLIEDTLTVAELIPLPLNAGKKPAFKAN</sequence>
<keyword evidence="2" id="KW-0732">Signal</keyword>
<evidence type="ECO:0000313" key="6">
    <source>
        <dbReference type="Proteomes" id="UP000294887"/>
    </source>
</evidence>
<comment type="caution">
    <text evidence="5">The sequence shown here is derived from an EMBL/GenBank/DDBJ whole genome shotgun (WGS) entry which is preliminary data.</text>
</comment>
<dbReference type="InterPro" id="IPR007863">
    <property type="entry name" value="Peptidase_M16_C"/>
</dbReference>
<dbReference type="AlphaFoldDB" id="A0A4R1F846"/>
<evidence type="ECO:0000256" key="1">
    <source>
        <dbReference type="ARBA" id="ARBA00007261"/>
    </source>
</evidence>
<evidence type="ECO:0000259" key="3">
    <source>
        <dbReference type="Pfam" id="PF00675"/>
    </source>
</evidence>
<name>A0A4R1F846_9GAMM</name>
<dbReference type="GO" id="GO:0006508">
    <property type="term" value="P:proteolysis"/>
    <property type="evidence" value="ECO:0007669"/>
    <property type="project" value="UniProtKB-KW"/>
</dbReference>
<dbReference type="Gene3D" id="3.30.830.10">
    <property type="entry name" value="Metalloenzyme, LuxS/M16 peptidase-like"/>
    <property type="match status" value="2"/>
</dbReference>
<reference evidence="5 6" key="1">
    <citation type="submission" date="2019-03" db="EMBL/GenBank/DDBJ databases">
        <title>Genomic Encyclopedia of Type Strains, Phase IV (KMG-IV): sequencing the most valuable type-strain genomes for metagenomic binning, comparative biology and taxonomic classification.</title>
        <authorList>
            <person name="Goeker M."/>
        </authorList>
    </citation>
    <scope>NUCLEOTIDE SEQUENCE [LARGE SCALE GENOMIC DNA]</scope>
    <source>
        <strain evidence="5 6">DSM 24830</strain>
    </source>
</reference>
<dbReference type="EMBL" id="SMFQ01000002">
    <property type="protein sequence ID" value="TCJ88864.1"/>
    <property type="molecule type" value="Genomic_DNA"/>
</dbReference>
<feature type="chain" id="PRO_5020537670" evidence="2">
    <location>
        <begin position="37"/>
        <end position="473"/>
    </location>
</feature>
<evidence type="ECO:0000259" key="4">
    <source>
        <dbReference type="Pfam" id="PF05193"/>
    </source>
</evidence>
<protein>
    <submittedName>
        <fullName evidence="5">Zinc protease</fullName>
    </submittedName>
</protein>
<dbReference type="PANTHER" id="PTHR11851">
    <property type="entry name" value="METALLOPROTEASE"/>
    <property type="match status" value="1"/>
</dbReference>
<dbReference type="InterPro" id="IPR011249">
    <property type="entry name" value="Metalloenz_LuxS/M16"/>
</dbReference>
<feature type="domain" description="Peptidase M16 N-terminal" evidence="3">
    <location>
        <begin position="52"/>
        <end position="198"/>
    </location>
</feature>
<feature type="signal peptide" evidence="2">
    <location>
        <begin position="1"/>
        <end position="36"/>
    </location>
</feature>
<feature type="domain" description="Peptidase M16 C-terminal" evidence="4">
    <location>
        <begin position="209"/>
        <end position="392"/>
    </location>
</feature>
<dbReference type="GO" id="GO:0008233">
    <property type="term" value="F:peptidase activity"/>
    <property type="evidence" value="ECO:0007669"/>
    <property type="project" value="UniProtKB-KW"/>
</dbReference>
<gene>
    <name evidence="5" type="ORF">EV695_0724</name>
</gene>
<evidence type="ECO:0000256" key="2">
    <source>
        <dbReference type="SAM" id="SignalP"/>
    </source>
</evidence>
<dbReference type="SUPFAM" id="SSF63411">
    <property type="entry name" value="LuxS/MPP-like metallohydrolase"/>
    <property type="match status" value="2"/>
</dbReference>